<dbReference type="Proteomes" id="UP000236745">
    <property type="component" value="Unassembled WGS sequence"/>
</dbReference>
<evidence type="ECO:0000313" key="2">
    <source>
        <dbReference type="Proteomes" id="UP000236745"/>
    </source>
</evidence>
<reference evidence="1 2" key="1">
    <citation type="submission" date="2016-10" db="EMBL/GenBank/DDBJ databases">
        <authorList>
            <person name="de Groot N.N."/>
        </authorList>
    </citation>
    <scope>NUCLEOTIDE SEQUENCE [LARGE SCALE GENOMIC DNA]</scope>
    <source>
        <strain evidence="1 2">DSM 22012</strain>
    </source>
</reference>
<accession>A0A1H5XUR1</accession>
<evidence type="ECO:0000313" key="1">
    <source>
        <dbReference type="EMBL" id="SEG15471.1"/>
    </source>
</evidence>
<organism evidence="1 2">
    <name type="scientific">Marinobacterium lutimaris</name>
    <dbReference type="NCBI Taxonomy" id="568106"/>
    <lineage>
        <taxon>Bacteria</taxon>
        <taxon>Pseudomonadati</taxon>
        <taxon>Pseudomonadota</taxon>
        <taxon>Gammaproteobacteria</taxon>
        <taxon>Oceanospirillales</taxon>
        <taxon>Oceanospirillaceae</taxon>
        <taxon>Marinobacterium</taxon>
    </lineage>
</organism>
<gene>
    <name evidence="1" type="ORF">SAMN05444390_1011512</name>
</gene>
<keyword evidence="2" id="KW-1185">Reference proteome</keyword>
<proteinExistence type="predicted"/>
<dbReference type="AlphaFoldDB" id="A0A1H5XUR1"/>
<dbReference type="EMBL" id="FNVQ01000001">
    <property type="protein sequence ID" value="SEG15471.1"/>
    <property type="molecule type" value="Genomic_DNA"/>
</dbReference>
<sequence length="126" mass="14803">MSRFRTYGPLVWIGFDDAGKPAVLKRTPTTHPYNYDSFLLFANTQYEGLPAKSVYSDRLYQWDAEKHDRLCTEFFGNTGQYWDQRDPELIEAFLQAYFDEPELVLVHVTQHCNQATGFPCWQMDYA</sequence>
<protein>
    <submittedName>
        <fullName evidence="1">Uncharacterized protein</fullName>
    </submittedName>
</protein>
<dbReference type="RefSeq" id="WP_200826687.1">
    <property type="nucleotide sequence ID" value="NZ_FNVQ01000001.1"/>
</dbReference>
<name>A0A1H5XUR1_9GAMM</name>